<dbReference type="EnsemblMetazoa" id="CapteT216718">
    <property type="protein sequence ID" value="CapteP216718"/>
    <property type="gene ID" value="CapteG216718"/>
</dbReference>
<sequence length="206" mass="23693">MAANDKTDIVHSTAILLELAPMLIPHFVMALKNGVLTNTSIDPLGHSLFSKRSSTPYKSPFLRLLEVIFFVIFDSSQMPLEWLHLLTLVDEVFVRKSFGVLPFVFPINMRLSPHLKERGRDQPAVELSDPFQPTKAAICANRQRKDMIKQVGDHSYADGNSKRSVKRTKRLSNRNLINKSQEVQLPQRQWRTLRFTRGKLRIILFL</sequence>
<dbReference type="EMBL" id="KB311734">
    <property type="protein sequence ID" value="ELT88669.1"/>
    <property type="molecule type" value="Genomic_DNA"/>
</dbReference>
<reference evidence="3" key="1">
    <citation type="submission" date="2012-12" db="EMBL/GenBank/DDBJ databases">
        <authorList>
            <person name="Hellsten U."/>
            <person name="Grimwood J."/>
            <person name="Chapman J.A."/>
            <person name="Shapiro H."/>
            <person name="Aerts A."/>
            <person name="Otillar R.P."/>
            <person name="Terry A.Y."/>
            <person name="Boore J.L."/>
            <person name="Simakov O."/>
            <person name="Marletaz F."/>
            <person name="Cho S.-J."/>
            <person name="Edsinger-Gonzales E."/>
            <person name="Havlak P."/>
            <person name="Kuo D.-H."/>
            <person name="Larsson T."/>
            <person name="Lv J."/>
            <person name="Arendt D."/>
            <person name="Savage R."/>
            <person name="Osoegawa K."/>
            <person name="de Jong P."/>
            <person name="Lindberg D.R."/>
            <person name="Seaver E.C."/>
            <person name="Weisblat D.A."/>
            <person name="Putnam N.H."/>
            <person name="Grigoriev I.V."/>
            <person name="Rokhsar D.S."/>
        </authorList>
    </citation>
    <scope>NUCLEOTIDE SEQUENCE</scope>
    <source>
        <strain evidence="3">I ESC-2004</strain>
    </source>
</reference>
<keyword evidence="3" id="KW-1185">Reference proteome</keyword>
<dbReference type="EMBL" id="AMQN01015248">
    <property type="status" value="NOT_ANNOTATED_CDS"/>
    <property type="molecule type" value="Genomic_DNA"/>
</dbReference>
<evidence type="ECO:0000313" key="1">
    <source>
        <dbReference type="EMBL" id="ELT88669.1"/>
    </source>
</evidence>
<evidence type="ECO:0000313" key="2">
    <source>
        <dbReference type="EnsemblMetazoa" id="CapteP216718"/>
    </source>
</evidence>
<dbReference type="Proteomes" id="UP000014760">
    <property type="component" value="Unassembled WGS sequence"/>
</dbReference>
<gene>
    <name evidence="1" type="ORF">CAPTEDRAFT_216718</name>
</gene>
<protein>
    <submittedName>
        <fullName evidence="1 2">Uncharacterized protein</fullName>
    </submittedName>
</protein>
<reference evidence="1 3" key="2">
    <citation type="journal article" date="2013" name="Nature">
        <title>Insights into bilaterian evolution from three spiralian genomes.</title>
        <authorList>
            <person name="Simakov O."/>
            <person name="Marletaz F."/>
            <person name="Cho S.J."/>
            <person name="Edsinger-Gonzales E."/>
            <person name="Havlak P."/>
            <person name="Hellsten U."/>
            <person name="Kuo D.H."/>
            <person name="Larsson T."/>
            <person name="Lv J."/>
            <person name="Arendt D."/>
            <person name="Savage R."/>
            <person name="Osoegawa K."/>
            <person name="de Jong P."/>
            <person name="Grimwood J."/>
            <person name="Chapman J.A."/>
            <person name="Shapiro H."/>
            <person name="Aerts A."/>
            <person name="Otillar R.P."/>
            <person name="Terry A.Y."/>
            <person name="Boore J.L."/>
            <person name="Grigoriev I.V."/>
            <person name="Lindberg D.R."/>
            <person name="Seaver E.C."/>
            <person name="Weisblat D.A."/>
            <person name="Putnam N.H."/>
            <person name="Rokhsar D.S."/>
        </authorList>
    </citation>
    <scope>NUCLEOTIDE SEQUENCE</scope>
    <source>
        <strain evidence="1 3">I ESC-2004</strain>
    </source>
</reference>
<accession>R7T5M3</accession>
<dbReference type="AlphaFoldDB" id="R7T5M3"/>
<organism evidence="1">
    <name type="scientific">Capitella teleta</name>
    <name type="common">Polychaete worm</name>
    <dbReference type="NCBI Taxonomy" id="283909"/>
    <lineage>
        <taxon>Eukaryota</taxon>
        <taxon>Metazoa</taxon>
        <taxon>Spiralia</taxon>
        <taxon>Lophotrochozoa</taxon>
        <taxon>Annelida</taxon>
        <taxon>Polychaeta</taxon>
        <taxon>Sedentaria</taxon>
        <taxon>Scolecida</taxon>
        <taxon>Capitellidae</taxon>
        <taxon>Capitella</taxon>
    </lineage>
</organism>
<proteinExistence type="predicted"/>
<dbReference type="HOGENOM" id="CLU_1333062_0_0_1"/>
<evidence type="ECO:0000313" key="3">
    <source>
        <dbReference type="Proteomes" id="UP000014760"/>
    </source>
</evidence>
<name>R7T5M3_CAPTE</name>
<reference evidence="2" key="3">
    <citation type="submission" date="2015-06" db="UniProtKB">
        <authorList>
            <consortium name="EnsemblMetazoa"/>
        </authorList>
    </citation>
    <scope>IDENTIFICATION</scope>
</reference>